<reference evidence="9" key="1">
    <citation type="journal article" date="2002" name="Science">
        <title>The draft genome of Ciona intestinalis: insights into chordate and vertebrate origins.</title>
        <authorList>
            <person name="Dehal P."/>
            <person name="Satou Y."/>
            <person name="Campbell R.K."/>
            <person name="Chapman J."/>
            <person name="Degnan B."/>
            <person name="De Tomaso A."/>
            <person name="Davidson B."/>
            <person name="Di Gregorio A."/>
            <person name="Gelpke M."/>
            <person name="Goodstein D.M."/>
            <person name="Harafuji N."/>
            <person name="Hastings K.E."/>
            <person name="Ho I."/>
            <person name="Hotta K."/>
            <person name="Huang W."/>
            <person name="Kawashima T."/>
            <person name="Lemaire P."/>
            <person name="Martinez D."/>
            <person name="Meinertzhagen I.A."/>
            <person name="Necula S."/>
            <person name="Nonaka M."/>
            <person name="Putnam N."/>
            <person name="Rash S."/>
            <person name="Saiga H."/>
            <person name="Satake M."/>
            <person name="Terry A."/>
            <person name="Yamada L."/>
            <person name="Wang H.G."/>
            <person name="Awazu S."/>
            <person name="Azumi K."/>
            <person name="Boore J."/>
            <person name="Branno M."/>
            <person name="Chin-Bow S."/>
            <person name="DeSantis R."/>
            <person name="Doyle S."/>
            <person name="Francino P."/>
            <person name="Keys D.N."/>
            <person name="Haga S."/>
            <person name="Hayashi H."/>
            <person name="Hino K."/>
            <person name="Imai K.S."/>
            <person name="Inaba K."/>
            <person name="Kano S."/>
            <person name="Kobayashi K."/>
            <person name="Kobayashi M."/>
            <person name="Lee B.I."/>
            <person name="Makabe K.W."/>
            <person name="Manohar C."/>
            <person name="Matassi G."/>
            <person name="Medina M."/>
            <person name="Mochizuki Y."/>
            <person name="Mount S."/>
            <person name="Morishita T."/>
            <person name="Miura S."/>
            <person name="Nakayama A."/>
            <person name="Nishizaka S."/>
            <person name="Nomoto H."/>
            <person name="Ohta F."/>
            <person name="Oishi K."/>
            <person name="Rigoutsos I."/>
            <person name="Sano M."/>
            <person name="Sasaki A."/>
            <person name="Sasakura Y."/>
            <person name="Shoguchi E."/>
            <person name="Shin-i T."/>
            <person name="Spagnuolo A."/>
            <person name="Stainier D."/>
            <person name="Suzuki M.M."/>
            <person name="Tassy O."/>
            <person name="Takatori N."/>
            <person name="Tokuoka M."/>
            <person name="Yagi K."/>
            <person name="Yoshizaki F."/>
            <person name="Wada S."/>
            <person name="Zhang C."/>
            <person name="Hyatt P.D."/>
            <person name="Larimer F."/>
            <person name="Detter C."/>
            <person name="Doggett N."/>
            <person name="Glavina T."/>
            <person name="Hawkins T."/>
            <person name="Richardson P."/>
            <person name="Lucas S."/>
            <person name="Kohara Y."/>
            <person name="Levine M."/>
            <person name="Satoh N."/>
            <person name="Rokhsar D.S."/>
        </authorList>
    </citation>
    <scope>NUCLEOTIDE SEQUENCE [LARGE SCALE GENOMIC DNA]</scope>
</reference>
<dbReference type="HOGENOM" id="CLU_939955_0_0_1"/>
<organism evidence="8 9">
    <name type="scientific">Ciona intestinalis</name>
    <name type="common">Transparent sea squirt</name>
    <name type="synonym">Ascidia intestinalis</name>
    <dbReference type="NCBI Taxonomy" id="7719"/>
    <lineage>
        <taxon>Eukaryota</taxon>
        <taxon>Metazoa</taxon>
        <taxon>Chordata</taxon>
        <taxon>Tunicata</taxon>
        <taxon>Ascidiacea</taxon>
        <taxon>Phlebobranchia</taxon>
        <taxon>Cionidae</taxon>
        <taxon>Ciona</taxon>
    </lineage>
</organism>
<evidence type="ECO:0000256" key="2">
    <source>
        <dbReference type="ARBA" id="ARBA00022692"/>
    </source>
</evidence>
<evidence type="ECO:0000313" key="8">
    <source>
        <dbReference type="Ensembl" id="ENSCINP00000016430.3"/>
    </source>
</evidence>
<keyword evidence="2 6" id="KW-0812">Transmembrane</keyword>
<dbReference type="Ensembl" id="ENSCINT00000016430.3">
    <property type="protein sequence ID" value="ENSCINP00000016430.3"/>
    <property type="gene ID" value="ENSCING00000008033.3"/>
</dbReference>
<dbReference type="Gene3D" id="2.60.220.50">
    <property type="match status" value="1"/>
</dbReference>
<evidence type="ECO:0000256" key="6">
    <source>
        <dbReference type="SAM" id="Phobius"/>
    </source>
</evidence>
<dbReference type="PANTHER" id="PTHR45692:SF1">
    <property type="entry name" value="G-PROTEIN COUPLED RECEPTORS FAMILY 2 PROFILE 2 DOMAIN-CONTAINING PROTEIN"/>
    <property type="match status" value="1"/>
</dbReference>
<dbReference type="AlphaFoldDB" id="F6SRQ9"/>
<evidence type="ECO:0000256" key="4">
    <source>
        <dbReference type="ARBA" id="ARBA00023136"/>
    </source>
</evidence>
<reference evidence="8" key="2">
    <citation type="submission" date="2025-08" db="UniProtKB">
        <authorList>
            <consortium name="Ensembl"/>
        </authorList>
    </citation>
    <scope>IDENTIFICATION</scope>
</reference>
<protein>
    <recommendedName>
        <fullName evidence="7">GAIN-B domain-containing protein</fullName>
    </recommendedName>
</protein>
<evidence type="ECO:0000256" key="1">
    <source>
        <dbReference type="ARBA" id="ARBA00004370"/>
    </source>
</evidence>
<dbReference type="InParanoid" id="F6SRQ9"/>
<comment type="subcellular location">
    <subcellularLocation>
        <location evidence="1">Membrane</location>
    </subcellularLocation>
</comment>
<dbReference type="SMART" id="SM00303">
    <property type="entry name" value="GPS"/>
    <property type="match status" value="1"/>
</dbReference>
<evidence type="ECO:0000256" key="5">
    <source>
        <dbReference type="ARBA" id="ARBA00023157"/>
    </source>
</evidence>
<dbReference type="GO" id="GO:0016020">
    <property type="term" value="C:membrane"/>
    <property type="evidence" value="ECO:0007669"/>
    <property type="project" value="UniProtKB-SubCell"/>
</dbReference>
<keyword evidence="3 6" id="KW-1133">Transmembrane helix</keyword>
<keyword evidence="5" id="KW-1015">Disulfide bond</keyword>
<dbReference type="PANTHER" id="PTHR45692">
    <property type="entry name" value="G_PROTEIN_RECEP_F2_4 DOMAIN-CONTAINING PROTEIN"/>
    <property type="match status" value="1"/>
</dbReference>
<evidence type="ECO:0000313" key="9">
    <source>
        <dbReference type="Proteomes" id="UP000008144"/>
    </source>
</evidence>
<feature type="domain" description="GAIN-B" evidence="7">
    <location>
        <begin position="90"/>
        <end position="265"/>
    </location>
</feature>
<feature type="transmembrane region" description="Helical" evidence="6">
    <location>
        <begin position="272"/>
        <end position="295"/>
    </location>
</feature>
<dbReference type="InterPro" id="IPR046338">
    <property type="entry name" value="GAIN_dom_sf"/>
</dbReference>
<sequence>MISPEEGTALVQSLITLVNPGENITVDQQVAEAVLAVVDLIGSSTTQFTDATSNNITLLVDDLLNKMVLNNGSFQSNLGSLSVGARDEDGTVRLDLPPFSISGGFNTAATNVAQIKLPTNILSGSTQQERLSFTGYMDARLFRTAGTDSVIRGSFTRSVKSTVINSAVLGSSVAGRTIQNLPNPVEVSLPLTLLSVPTEPQTNSTTVMTSFYNPRCVFFDYQLNAGKGGWSQEGCVTSQSSSGAVTCQCNHLTSFAVIMSVETTVDDHILNIMTYVGCALSILGLTLTIITYTIFK</sequence>
<reference evidence="8" key="3">
    <citation type="submission" date="2025-09" db="UniProtKB">
        <authorList>
            <consortium name="Ensembl"/>
        </authorList>
    </citation>
    <scope>IDENTIFICATION</scope>
</reference>
<keyword evidence="4 6" id="KW-0472">Membrane</keyword>
<evidence type="ECO:0000259" key="7">
    <source>
        <dbReference type="PROSITE" id="PS50221"/>
    </source>
</evidence>
<evidence type="ECO:0000256" key="3">
    <source>
        <dbReference type="ARBA" id="ARBA00022989"/>
    </source>
</evidence>
<dbReference type="InterPro" id="IPR057244">
    <property type="entry name" value="GAIN_B"/>
</dbReference>
<dbReference type="PROSITE" id="PS50221">
    <property type="entry name" value="GAIN_B"/>
    <property type="match status" value="1"/>
</dbReference>
<dbReference type="STRING" id="7719.ENSCINP00000016430"/>
<dbReference type="Proteomes" id="UP000008144">
    <property type="component" value="Unassembled WGS sequence"/>
</dbReference>
<keyword evidence="9" id="KW-1185">Reference proteome</keyword>
<dbReference type="Gene3D" id="1.20.1070.10">
    <property type="entry name" value="Rhodopsin 7-helix transmembrane proteins"/>
    <property type="match status" value="1"/>
</dbReference>
<name>F6SRQ9_CIOIN</name>
<proteinExistence type="predicted"/>
<dbReference type="GeneTree" id="ENSGT00890000139676"/>
<dbReference type="InterPro" id="IPR000203">
    <property type="entry name" value="GPS"/>
</dbReference>
<accession>F6SRQ9</accession>
<dbReference type="Pfam" id="PF01825">
    <property type="entry name" value="GPS"/>
    <property type="match status" value="1"/>
</dbReference>